<name>A0AA38C3I1_TAXCH</name>
<proteinExistence type="predicted"/>
<reference evidence="1 2" key="1">
    <citation type="journal article" date="2021" name="Nat. Plants">
        <title>The Taxus genome provides insights into paclitaxel biosynthesis.</title>
        <authorList>
            <person name="Xiong X."/>
            <person name="Gou J."/>
            <person name="Liao Q."/>
            <person name="Li Y."/>
            <person name="Zhou Q."/>
            <person name="Bi G."/>
            <person name="Li C."/>
            <person name="Du R."/>
            <person name="Wang X."/>
            <person name="Sun T."/>
            <person name="Guo L."/>
            <person name="Liang H."/>
            <person name="Lu P."/>
            <person name="Wu Y."/>
            <person name="Zhang Z."/>
            <person name="Ro D.K."/>
            <person name="Shang Y."/>
            <person name="Huang S."/>
            <person name="Yan J."/>
        </authorList>
    </citation>
    <scope>NUCLEOTIDE SEQUENCE [LARGE SCALE GENOMIC DNA]</scope>
    <source>
        <strain evidence="1">Ta-2019</strain>
    </source>
</reference>
<accession>A0AA38C3I1</accession>
<evidence type="ECO:0000313" key="1">
    <source>
        <dbReference type="EMBL" id="KAH9289222.1"/>
    </source>
</evidence>
<organism evidence="1 2">
    <name type="scientific">Taxus chinensis</name>
    <name type="common">Chinese yew</name>
    <name type="synonym">Taxus wallichiana var. chinensis</name>
    <dbReference type="NCBI Taxonomy" id="29808"/>
    <lineage>
        <taxon>Eukaryota</taxon>
        <taxon>Viridiplantae</taxon>
        <taxon>Streptophyta</taxon>
        <taxon>Embryophyta</taxon>
        <taxon>Tracheophyta</taxon>
        <taxon>Spermatophyta</taxon>
        <taxon>Pinopsida</taxon>
        <taxon>Pinidae</taxon>
        <taxon>Conifers II</taxon>
        <taxon>Cupressales</taxon>
        <taxon>Taxaceae</taxon>
        <taxon>Taxus</taxon>
    </lineage>
</organism>
<feature type="non-terminal residue" evidence="1">
    <location>
        <position position="1"/>
    </location>
</feature>
<dbReference type="AlphaFoldDB" id="A0AA38C3I1"/>
<feature type="non-terminal residue" evidence="1">
    <location>
        <position position="119"/>
    </location>
</feature>
<dbReference type="Proteomes" id="UP000824469">
    <property type="component" value="Unassembled WGS sequence"/>
</dbReference>
<evidence type="ECO:0000313" key="2">
    <source>
        <dbReference type="Proteomes" id="UP000824469"/>
    </source>
</evidence>
<gene>
    <name evidence="1" type="ORF">KI387_033339</name>
</gene>
<keyword evidence="2" id="KW-1185">Reference proteome</keyword>
<sequence>TLNNIFYQLSSCSNRKLIGIKSGEIIRMEDTDNLINIFREYVMGKSGEPRTFNLALMRNWEDIESTIDKLIRKLKKEKPIFNEIDETSMKHEVIFNYHSGLNEEVVTQMFEKYDAYRNR</sequence>
<comment type="caution">
    <text evidence="1">The sequence shown here is derived from an EMBL/GenBank/DDBJ whole genome shotgun (WGS) entry which is preliminary data.</text>
</comment>
<dbReference type="EMBL" id="JAHRHJ020003813">
    <property type="protein sequence ID" value="KAH9289222.1"/>
    <property type="molecule type" value="Genomic_DNA"/>
</dbReference>
<protein>
    <submittedName>
        <fullName evidence="1">Uncharacterized protein</fullName>
    </submittedName>
</protein>